<gene>
    <name evidence="1" type="ORF">GWK47_049216</name>
</gene>
<keyword evidence="2" id="KW-1185">Reference proteome</keyword>
<dbReference type="EMBL" id="JACEEZ010013513">
    <property type="protein sequence ID" value="KAG0720082.1"/>
    <property type="molecule type" value="Genomic_DNA"/>
</dbReference>
<accession>A0A8J4Y3P4</accession>
<proteinExistence type="predicted"/>
<reference evidence="1" key="1">
    <citation type="submission" date="2020-07" db="EMBL/GenBank/DDBJ databases">
        <title>The High-quality genome of the commercially important snow crab, Chionoecetes opilio.</title>
        <authorList>
            <person name="Jeong J.-H."/>
            <person name="Ryu S."/>
        </authorList>
    </citation>
    <scope>NUCLEOTIDE SEQUENCE</scope>
    <source>
        <strain evidence="1">MADBK_172401_WGS</strain>
        <tissue evidence="1">Digestive gland</tissue>
    </source>
</reference>
<sequence>MPGPAAKAASVVILDMAAVIHIIKPQRASVFGEYPYAIAAIFGDSDLLSRSAQSRRVWDTYKEASLKSQTLQDGVRLQLAEHESSAKIPLQGRRVAKFLEGLPNNDELFQFISQNSKAPTEVSVYLLQQRLTWGSE</sequence>
<name>A0A8J4Y3P4_CHIOP</name>
<evidence type="ECO:0000313" key="1">
    <source>
        <dbReference type="EMBL" id="KAG0720082.1"/>
    </source>
</evidence>
<dbReference type="Proteomes" id="UP000770661">
    <property type="component" value="Unassembled WGS sequence"/>
</dbReference>
<dbReference type="AlphaFoldDB" id="A0A8J4Y3P4"/>
<evidence type="ECO:0000313" key="2">
    <source>
        <dbReference type="Proteomes" id="UP000770661"/>
    </source>
</evidence>
<protein>
    <submittedName>
        <fullName evidence="1">Uncharacterized protein</fullName>
    </submittedName>
</protein>
<comment type="caution">
    <text evidence="1">The sequence shown here is derived from an EMBL/GenBank/DDBJ whole genome shotgun (WGS) entry which is preliminary data.</text>
</comment>
<organism evidence="1 2">
    <name type="scientific">Chionoecetes opilio</name>
    <name type="common">Atlantic snow crab</name>
    <name type="synonym">Cancer opilio</name>
    <dbReference type="NCBI Taxonomy" id="41210"/>
    <lineage>
        <taxon>Eukaryota</taxon>
        <taxon>Metazoa</taxon>
        <taxon>Ecdysozoa</taxon>
        <taxon>Arthropoda</taxon>
        <taxon>Crustacea</taxon>
        <taxon>Multicrustacea</taxon>
        <taxon>Malacostraca</taxon>
        <taxon>Eumalacostraca</taxon>
        <taxon>Eucarida</taxon>
        <taxon>Decapoda</taxon>
        <taxon>Pleocyemata</taxon>
        <taxon>Brachyura</taxon>
        <taxon>Eubrachyura</taxon>
        <taxon>Majoidea</taxon>
        <taxon>Majidae</taxon>
        <taxon>Chionoecetes</taxon>
    </lineage>
</organism>